<dbReference type="InterPro" id="IPR015151">
    <property type="entry name" value="B-adaptin_app_sub_C"/>
</dbReference>
<dbReference type="GO" id="GO:0030131">
    <property type="term" value="C:clathrin adaptor complex"/>
    <property type="evidence" value="ECO:0007669"/>
    <property type="project" value="InterPro"/>
</dbReference>
<proteinExistence type="predicted"/>
<reference evidence="3" key="2">
    <citation type="submission" date="2019-06" db="EMBL/GenBank/DDBJ databases">
        <title>Genomics analysis of Aphanomyces spp. identifies a new class of oomycete effector associated with host adaptation.</title>
        <authorList>
            <person name="Gaulin E."/>
        </authorList>
    </citation>
    <scope>NUCLEOTIDE SEQUENCE</scope>
    <source>
        <strain evidence="3">CBS 578.67</strain>
    </source>
</reference>
<evidence type="ECO:0000313" key="3">
    <source>
        <dbReference type="EMBL" id="KAF0686600.1"/>
    </source>
</evidence>
<gene>
    <name evidence="4" type="primary">Aste57867_21605</name>
    <name evidence="3" type="ORF">As57867_021536</name>
    <name evidence="4" type="ORF">ASTE57867_21605</name>
</gene>
<evidence type="ECO:0000256" key="1">
    <source>
        <dbReference type="SAM" id="MobiDB-lite"/>
    </source>
</evidence>
<dbReference type="PROSITE" id="PS50006">
    <property type="entry name" value="FHA_DOMAIN"/>
    <property type="match status" value="1"/>
</dbReference>
<evidence type="ECO:0000313" key="4">
    <source>
        <dbReference type="EMBL" id="VFT98275.1"/>
    </source>
</evidence>
<dbReference type="OrthoDB" id="444265at2759"/>
<dbReference type="SUPFAM" id="SSF49879">
    <property type="entry name" value="SMAD/FHA domain"/>
    <property type="match status" value="1"/>
</dbReference>
<feature type="domain" description="FHA" evidence="2">
    <location>
        <begin position="73"/>
        <end position="124"/>
    </location>
</feature>
<dbReference type="EMBL" id="VJMH01006983">
    <property type="protein sequence ID" value="KAF0686600.1"/>
    <property type="molecule type" value="Genomic_DNA"/>
</dbReference>
<dbReference type="GO" id="GO:0006886">
    <property type="term" value="P:intracellular protein transport"/>
    <property type="evidence" value="ECO:0007669"/>
    <property type="project" value="InterPro"/>
</dbReference>
<name>A0A485LJ81_9STRA</name>
<protein>
    <submittedName>
        <fullName evidence="4">Aste57867_21605 protein</fullName>
    </submittedName>
</protein>
<dbReference type="AlphaFoldDB" id="A0A485LJ81"/>
<dbReference type="FunFam" id="2.60.200.20:FF:000019">
    <property type="entry name" value="Nuclear inhibitor of protein phosphatase"/>
    <property type="match status" value="1"/>
</dbReference>
<keyword evidence="5" id="KW-1185">Reference proteome</keyword>
<organism evidence="4 5">
    <name type="scientific">Aphanomyces stellatus</name>
    <dbReference type="NCBI Taxonomy" id="120398"/>
    <lineage>
        <taxon>Eukaryota</taxon>
        <taxon>Sar</taxon>
        <taxon>Stramenopiles</taxon>
        <taxon>Oomycota</taxon>
        <taxon>Saprolegniomycetes</taxon>
        <taxon>Saprolegniales</taxon>
        <taxon>Verrucalvaceae</taxon>
        <taxon>Aphanomyces</taxon>
    </lineage>
</organism>
<feature type="region of interest" description="Disordered" evidence="1">
    <location>
        <begin position="292"/>
        <end position="328"/>
    </location>
</feature>
<dbReference type="Pfam" id="PF00498">
    <property type="entry name" value="FHA"/>
    <property type="match status" value="1"/>
</dbReference>
<dbReference type="PANTHER" id="PTHR23308">
    <property type="entry name" value="NUCLEAR INHIBITOR OF PROTEIN PHOSPHATASE-1"/>
    <property type="match status" value="1"/>
</dbReference>
<dbReference type="EMBL" id="CAADRA010007009">
    <property type="protein sequence ID" value="VFT98275.1"/>
    <property type="molecule type" value="Genomic_DNA"/>
</dbReference>
<evidence type="ECO:0000259" key="2">
    <source>
        <dbReference type="PROSITE" id="PS50006"/>
    </source>
</evidence>
<reference evidence="4 5" key="1">
    <citation type="submission" date="2019-03" db="EMBL/GenBank/DDBJ databases">
        <authorList>
            <person name="Gaulin E."/>
            <person name="Dumas B."/>
        </authorList>
    </citation>
    <scope>NUCLEOTIDE SEQUENCE [LARGE SCALE GENOMIC DNA]</scope>
    <source>
        <strain evidence="4">CBS 568.67</strain>
    </source>
</reference>
<dbReference type="InterPro" id="IPR000253">
    <property type="entry name" value="FHA_dom"/>
</dbReference>
<dbReference type="InterPro" id="IPR012295">
    <property type="entry name" value="TBP_dom_sf"/>
</dbReference>
<feature type="compositionally biased region" description="Low complexity" evidence="1">
    <location>
        <begin position="315"/>
        <end position="328"/>
    </location>
</feature>
<accession>A0A485LJ81</accession>
<dbReference type="InterPro" id="IPR008984">
    <property type="entry name" value="SMAD_FHA_dom_sf"/>
</dbReference>
<dbReference type="Proteomes" id="UP000332933">
    <property type="component" value="Unassembled WGS sequence"/>
</dbReference>
<dbReference type="SMART" id="SM01020">
    <property type="entry name" value="B2-adapt-app_C"/>
    <property type="match status" value="2"/>
</dbReference>
<dbReference type="Gene3D" id="3.30.310.10">
    <property type="entry name" value="TATA-Binding Protein"/>
    <property type="match status" value="2"/>
</dbReference>
<evidence type="ECO:0000313" key="5">
    <source>
        <dbReference type="Proteomes" id="UP000332933"/>
    </source>
</evidence>
<feature type="compositionally biased region" description="Acidic residues" evidence="1">
    <location>
        <begin position="303"/>
        <end position="314"/>
    </location>
</feature>
<dbReference type="InterPro" id="IPR050923">
    <property type="entry name" value="Cell_Proc_Reg/RNA_Proc"/>
</dbReference>
<dbReference type="SMART" id="SM00240">
    <property type="entry name" value="FHA"/>
    <property type="match status" value="1"/>
</dbReference>
<sequence length="756" mass="82527">MALESAPSSEDDYSRENAATSRADGSVVTTYATTFQPPSWIVMPTEASSAVRFEVMRVSKSCGVCELGKKIMSVFGREQDGSDFILANPSVSRKHAAIIHCAKGGVYLVDLMSRHGTFVGKTKIPPHDPFLLHEGDIVTFGQSCRTYVLKGADPKGLSQPQKRTWPKLSLPSFFNHGNGGAGTAKKPPPPKKCSDACIKMVNKVCSGSYKPEKGTEFTHQVSELDDEQVEEIAYLLVEKVRQNNSNAHHVILALLGENMGLKEFEANLSTIVQVSQNNLEARKILQTIAEARIEHGPKTPSGSDDDDDYDEPEGESSYAPPSADAYAPPVIPYAPPSTAYVAPTVATTPQPSRERVLSDEGKRLFVSAIEGKAAHVHNVPVDLDDDEDEEKEDFVSSTGVAPPSSGFSFLTRENSPVHEAAAPSAFGFLSGLESVDGNYDGSNDDDDDDDHVVMAPSCVEDDMPQVVVPDGFLTEPSMDPLDFENLWQSATSSEEWAVELVPYFDTDMMERSLGALPNVKILASGKMDGVHKFYYYAEQASNGTIFMVEIQVMESVGELSATFKWIELGLLFDDGHLLFIQLFKECLEPCYVMHHPRTASLTHAVPPSMKKQPAPAPVLTIESVVDLASMEAALSSYPELDPALFESLWIESIPISELEDPEEREIGGVDAVILHFQARKLFCLASGARDNVDKFYFYAAMPSGHELFFVELSISRPDGALVALCKMFAPAASVDVQDHLAPLFVELVEDILAELE</sequence>
<dbReference type="GO" id="GO:0016192">
    <property type="term" value="P:vesicle-mediated transport"/>
    <property type="evidence" value="ECO:0007669"/>
    <property type="project" value="InterPro"/>
</dbReference>
<dbReference type="Pfam" id="PF09066">
    <property type="entry name" value="B2-adapt-app_C"/>
    <property type="match status" value="2"/>
</dbReference>
<dbReference type="Gene3D" id="2.60.200.20">
    <property type="match status" value="1"/>
</dbReference>
<feature type="region of interest" description="Disordered" evidence="1">
    <location>
        <begin position="1"/>
        <end position="21"/>
    </location>
</feature>